<evidence type="ECO:0000313" key="2">
    <source>
        <dbReference type="EMBL" id="AGA89250.1"/>
    </source>
</evidence>
<name>L0GV57_9GAMM</name>
<dbReference type="HOGENOM" id="CLU_1739675_0_0_6"/>
<sequence>MKRMTAMTIGCCGLLLCGGTAWAGGFDMKPGKWESTTTMTMPMMPTPTTMTNVQCVTEEQAQQDKLDLMLAEGRCEPLRTEEGDGRIDFEVRCQGDAGTAMTGTGYFEVHGDQASGAMEMTMAMPEMPSGGPHEMTIHQEWQARRLGPCD</sequence>
<dbReference type="Proteomes" id="UP000010816">
    <property type="component" value="Chromosome"/>
</dbReference>
<organism evidence="2 3">
    <name type="scientific">Thioflavicoccus mobilis 8321</name>
    <dbReference type="NCBI Taxonomy" id="765912"/>
    <lineage>
        <taxon>Bacteria</taxon>
        <taxon>Pseudomonadati</taxon>
        <taxon>Pseudomonadota</taxon>
        <taxon>Gammaproteobacteria</taxon>
        <taxon>Chromatiales</taxon>
        <taxon>Chromatiaceae</taxon>
        <taxon>Thioflavicoccus</taxon>
    </lineage>
</organism>
<dbReference type="Pfam" id="PF12276">
    <property type="entry name" value="DUF3617"/>
    <property type="match status" value="1"/>
</dbReference>
<dbReference type="KEGG" id="tmb:Thimo_0386"/>
<accession>L0GV57</accession>
<dbReference type="AlphaFoldDB" id="L0GV57"/>
<dbReference type="RefSeq" id="WP_015279398.1">
    <property type="nucleotide sequence ID" value="NC_019940.1"/>
</dbReference>
<protein>
    <recommendedName>
        <fullName evidence="4">DUF3617 family protein</fullName>
    </recommendedName>
</protein>
<evidence type="ECO:0008006" key="4">
    <source>
        <dbReference type="Google" id="ProtNLM"/>
    </source>
</evidence>
<dbReference type="InterPro" id="IPR022061">
    <property type="entry name" value="DUF3617"/>
</dbReference>
<keyword evidence="3" id="KW-1185">Reference proteome</keyword>
<dbReference type="eggNOG" id="ENOG5030T91">
    <property type="taxonomic scope" value="Bacteria"/>
</dbReference>
<evidence type="ECO:0000256" key="1">
    <source>
        <dbReference type="SAM" id="SignalP"/>
    </source>
</evidence>
<feature type="signal peptide" evidence="1">
    <location>
        <begin position="1"/>
        <end position="23"/>
    </location>
</feature>
<gene>
    <name evidence="2" type="ORF">Thimo_0386</name>
</gene>
<proteinExistence type="predicted"/>
<dbReference type="OrthoDB" id="7063198at2"/>
<keyword evidence="1" id="KW-0732">Signal</keyword>
<feature type="chain" id="PRO_5003943132" description="DUF3617 family protein" evidence="1">
    <location>
        <begin position="24"/>
        <end position="150"/>
    </location>
</feature>
<dbReference type="EMBL" id="CP003051">
    <property type="protein sequence ID" value="AGA89250.1"/>
    <property type="molecule type" value="Genomic_DNA"/>
</dbReference>
<evidence type="ECO:0000313" key="3">
    <source>
        <dbReference type="Proteomes" id="UP000010816"/>
    </source>
</evidence>
<reference evidence="2 3" key="1">
    <citation type="submission" date="2011-09" db="EMBL/GenBank/DDBJ databases">
        <title>Complete sequence of chromosome of Thioflavicoccus mobilis 8321.</title>
        <authorList>
            <consortium name="US DOE Joint Genome Institute"/>
            <person name="Lucas S."/>
            <person name="Han J."/>
            <person name="Lapidus A."/>
            <person name="Cheng J.-F."/>
            <person name="Goodwin L."/>
            <person name="Pitluck S."/>
            <person name="Peters L."/>
            <person name="Ovchinnikova G."/>
            <person name="Lu M."/>
            <person name="Detter J.C."/>
            <person name="Han C."/>
            <person name="Tapia R."/>
            <person name="Land M."/>
            <person name="Hauser L."/>
            <person name="Kyrpides N."/>
            <person name="Ivanova N."/>
            <person name="Pagani I."/>
            <person name="Vogl K."/>
            <person name="Liu Z."/>
            <person name="Imhoff J."/>
            <person name="Thiel V."/>
            <person name="Frigaard N.-U."/>
            <person name="Bryant D."/>
            <person name="Woyke T."/>
        </authorList>
    </citation>
    <scope>NUCLEOTIDE SEQUENCE [LARGE SCALE GENOMIC DNA]</scope>
    <source>
        <strain evidence="2 3">8321</strain>
    </source>
</reference>